<dbReference type="SUPFAM" id="SSF51230">
    <property type="entry name" value="Single hybrid motif"/>
    <property type="match status" value="1"/>
</dbReference>
<evidence type="ECO:0000256" key="1">
    <source>
        <dbReference type="ARBA" id="ARBA00001938"/>
    </source>
</evidence>
<dbReference type="EC" id="2.3.1.-" evidence="7"/>
<evidence type="ECO:0000256" key="5">
    <source>
        <dbReference type="ARBA" id="ARBA00022823"/>
    </source>
</evidence>
<dbReference type="InterPro" id="IPR050743">
    <property type="entry name" value="2-oxoacid_DH_E2_comp"/>
</dbReference>
<dbReference type="Proteomes" id="UP000614714">
    <property type="component" value="Unassembled WGS sequence"/>
</dbReference>
<keyword evidence="6 7" id="KW-0012">Acyltransferase</keyword>
<evidence type="ECO:0000256" key="4">
    <source>
        <dbReference type="ARBA" id="ARBA00022679"/>
    </source>
</evidence>
<evidence type="ECO:0000259" key="9">
    <source>
        <dbReference type="PROSITE" id="PS50968"/>
    </source>
</evidence>
<feature type="compositionally biased region" description="Low complexity" evidence="8">
    <location>
        <begin position="87"/>
        <end position="107"/>
    </location>
</feature>
<keyword evidence="12" id="KW-1185">Reference proteome</keyword>
<proteinExistence type="inferred from homology"/>
<keyword evidence="5 7" id="KW-0450">Lipoyl</keyword>
<dbReference type="PROSITE" id="PS00189">
    <property type="entry name" value="LIPOYL"/>
    <property type="match status" value="1"/>
</dbReference>
<evidence type="ECO:0000256" key="3">
    <source>
        <dbReference type="ARBA" id="ARBA00011484"/>
    </source>
</evidence>
<evidence type="ECO:0000256" key="6">
    <source>
        <dbReference type="ARBA" id="ARBA00023315"/>
    </source>
</evidence>
<evidence type="ECO:0000256" key="2">
    <source>
        <dbReference type="ARBA" id="ARBA00007317"/>
    </source>
</evidence>
<organism evidence="11 12">
    <name type="scientific">Geomonas anaerohicana</name>
    <dbReference type="NCBI Taxonomy" id="2798583"/>
    <lineage>
        <taxon>Bacteria</taxon>
        <taxon>Pseudomonadati</taxon>
        <taxon>Thermodesulfobacteriota</taxon>
        <taxon>Desulfuromonadia</taxon>
        <taxon>Geobacterales</taxon>
        <taxon>Geobacteraceae</taxon>
        <taxon>Geomonas</taxon>
    </lineage>
</organism>
<dbReference type="Gene3D" id="2.40.50.100">
    <property type="match status" value="1"/>
</dbReference>
<reference evidence="11 12" key="1">
    <citation type="submission" date="2020-12" db="EMBL/GenBank/DDBJ databases">
        <title>Geomonas sp. Red421, isolated from paddy soil.</title>
        <authorList>
            <person name="Xu Z."/>
            <person name="Zhang Z."/>
            <person name="Masuda Y."/>
            <person name="Itoh H."/>
            <person name="Senoo K."/>
        </authorList>
    </citation>
    <scope>NUCLEOTIDE SEQUENCE [LARGE SCALE GENOMIC DNA]</scope>
    <source>
        <strain evidence="11 12">Red421</strain>
    </source>
</reference>
<dbReference type="Pfam" id="PF00198">
    <property type="entry name" value="2-oxoacid_dh"/>
    <property type="match status" value="1"/>
</dbReference>
<dbReference type="Gene3D" id="4.10.320.10">
    <property type="entry name" value="E3-binding domain"/>
    <property type="match status" value="1"/>
</dbReference>
<feature type="domain" description="Lipoyl-binding" evidence="9">
    <location>
        <begin position="2"/>
        <end position="77"/>
    </location>
</feature>
<dbReference type="PANTHER" id="PTHR43178">
    <property type="entry name" value="DIHYDROLIPOAMIDE ACETYLTRANSFERASE COMPONENT OF PYRUVATE DEHYDROGENASE COMPLEX"/>
    <property type="match status" value="1"/>
</dbReference>
<protein>
    <recommendedName>
        <fullName evidence="7">Dihydrolipoamide acetyltransferase component of pyruvate dehydrogenase complex</fullName>
        <ecNumber evidence="7">2.3.1.-</ecNumber>
    </recommendedName>
</protein>
<dbReference type="SUPFAM" id="SSF47005">
    <property type="entry name" value="Peripheral subunit-binding domain of 2-oxo acid dehydrogenase complex"/>
    <property type="match status" value="1"/>
</dbReference>
<gene>
    <name evidence="11" type="ORF">JFN91_02995</name>
</gene>
<dbReference type="Gene3D" id="3.30.559.10">
    <property type="entry name" value="Chloramphenicol acetyltransferase-like domain"/>
    <property type="match status" value="1"/>
</dbReference>
<evidence type="ECO:0000313" key="12">
    <source>
        <dbReference type="Proteomes" id="UP000614714"/>
    </source>
</evidence>
<evidence type="ECO:0000259" key="10">
    <source>
        <dbReference type="PROSITE" id="PS51826"/>
    </source>
</evidence>
<dbReference type="CDD" id="cd06849">
    <property type="entry name" value="lipoyl_domain"/>
    <property type="match status" value="1"/>
</dbReference>
<comment type="cofactor">
    <cofactor evidence="1 7">
        <name>(R)-lipoate</name>
        <dbReference type="ChEBI" id="CHEBI:83088"/>
    </cofactor>
</comment>
<dbReference type="PANTHER" id="PTHR43178:SF5">
    <property type="entry name" value="LIPOAMIDE ACYLTRANSFERASE COMPONENT OF BRANCHED-CHAIN ALPHA-KETO ACID DEHYDROGENASE COMPLEX, MITOCHONDRIAL"/>
    <property type="match status" value="1"/>
</dbReference>
<dbReference type="EMBL" id="JAEMHL010000001">
    <property type="protein sequence ID" value="MBJ6749173.1"/>
    <property type="molecule type" value="Genomic_DNA"/>
</dbReference>
<comment type="similarity">
    <text evidence="2 7">Belongs to the 2-oxoacid dehydrogenase family.</text>
</comment>
<dbReference type="RefSeq" id="WP_199387714.1">
    <property type="nucleotide sequence ID" value="NZ_JAEMHL010000001.1"/>
</dbReference>
<dbReference type="Pfam" id="PF00364">
    <property type="entry name" value="Biotin_lipoyl"/>
    <property type="match status" value="1"/>
</dbReference>
<feature type="domain" description="Peripheral subunit-binding (PSBD)" evidence="10">
    <location>
        <begin position="160"/>
        <end position="197"/>
    </location>
</feature>
<dbReference type="Pfam" id="PF02817">
    <property type="entry name" value="E3_binding"/>
    <property type="match status" value="1"/>
</dbReference>
<dbReference type="InterPro" id="IPR023213">
    <property type="entry name" value="CAT-like_dom_sf"/>
</dbReference>
<feature type="region of interest" description="Disordered" evidence="8">
    <location>
        <begin position="87"/>
        <end position="119"/>
    </location>
</feature>
<dbReference type="SUPFAM" id="SSF52777">
    <property type="entry name" value="CoA-dependent acyltransferases"/>
    <property type="match status" value="1"/>
</dbReference>
<comment type="caution">
    <text evidence="11">The sequence shown here is derived from an EMBL/GenBank/DDBJ whole genome shotgun (WGS) entry which is preliminary data.</text>
</comment>
<dbReference type="PROSITE" id="PS51826">
    <property type="entry name" value="PSBD"/>
    <property type="match status" value="1"/>
</dbReference>
<comment type="subunit">
    <text evidence="3">Forms a 24-polypeptide structural core with octahedral symmetry.</text>
</comment>
<dbReference type="InterPro" id="IPR001078">
    <property type="entry name" value="2-oxoacid_DH_actylTfrase"/>
</dbReference>
<keyword evidence="4 7" id="KW-0808">Transferase</keyword>
<dbReference type="InterPro" id="IPR004167">
    <property type="entry name" value="PSBD"/>
</dbReference>
<dbReference type="InterPro" id="IPR000089">
    <property type="entry name" value="Biotin_lipoyl"/>
</dbReference>
<sequence length="443" mass="48043">MAFDFKLPDLGEGIAEVELRRWLVAEGDTVREHQPLLEVETDKAVVEVPSPRSGVVAGLRHKEGATVRVGEVLLTLVQREAEPVSQALSQAQVQSESQAGPQSSPPAQAQPPRPASVGIVGSLPEAEEEPLTVSGGTAAGFPDTAPSVTAAAGSAGFDGLATPMVRKLARERGIDLRNVKGSGPRGCIRPEDLEGERQPPAAAKVMGGAGAEERVPLRGLRRTIARNVAASQRTTAFVTSMEEVDITDIFEMRLREQGEVEARGTHLTFLPFFMKAVQHALKEHPLLNASIDDEAQELVLKRHYHFGIAVDTPEGLMVPVIRDVDKKSIIELAQAIQELGRKARERSIALEELRGSSFTITNYGHFGGTFATPIINWPDVAIMGFGRIVERPWVHRGQIVIRKILPLSLTFDHRATDGADAARFLGKVLRYLEDPALLFLDCG</sequence>
<feature type="compositionally biased region" description="Basic and acidic residues" evidence="8">
    <location>
        <begin position="188"/>
        <end position="197"/>
    </location>
</feature>
<evidence type="ECO:0000313" key="11">
    <source>
        <dbReference type="EMBL" id="MBJ6749173.1"/>
    </source>
</evidence>
<evidence type="ECO:0000256" key="8">
    <source>
        <dbReference type="SAM" id="MobiDB-lite"/>
    </source>
</evidence>
<dbReference type="InterPro" id="IPR011053">
    <property type="entry name" value="Single_hybrid_motif"/>
</dbReference>
<dbReference type="InterPro" id="IPR036625">
    <property type="entry name" value="E3-bd_dom_sf"/>
</dbReference>
<accession>A0ABS0YA21</accession>
<dbReference type="InterPro" id="IPR003016">
    <property type="entry name" value="2-oxoA_DH_lipoyl-BS"/>
</dbReference>
<name>A0ABS0YA21_9BACT</name>
<feature type="region of interest" description="Disordered" evidence="8">
    <location>
        <begin position="181"/>
        <end position="210"/>
    </location>
</feature>
<dbReference type="PROSITE" id="PS50968">
    <property type="entry name" value="BIOTINYL_LIPOYL"/>
    <property type="match status" value="1"/>
</dbReference>
<evidence type="ECO:0000256" key="7">
    <source>
        <dbReference type="RuleBase" id="RU003423"/>
    </source>
</evidence>